<organism evidence="4 5">
    <name type="scientific">Yeguia hominis</name>
    <dbReference type="NCBI Taxonomy" id="2763662"/>
    <lineage>
        <taxon>Bacteria</taxon>
        <taxon>Bacillati</taxon>
        <taxon>Bacillota</taxon>
        <taxon>Clostridia</taxon>
        <taxon>Eubacteriales</taxon>
        <taxon>Yeguiaceae</taxon>
        <taxon>Yeguia</taxon>
    </lineage>
</organism>
<feature type="domain" description="HTH deoR-type" evidence="3">
    <location>
        <begin position="11"/>
        <end position="66"/>
    </location>
</feature>
<dbReference type="RefSeq" id="WP_249319348.1">
    <property type="nucleotide sequence ID" value="NZ_JACRSN010000008.1"/>
</dbReference>
<reference evidence="4" key="1">
    <citation type="submission" date="2020-08" db="EMBL/GenBank/DDBJ databases">
        <title>Genome public.</title>
        <authorList>
            <person name="Liu C."/>
            <person name="Sun Q."/>
        </authorList>
    </citation>
    <scope>NUCLEOTIDE SEQUENCE</scope>
    <source>
        <strain evidence="4">NSJ-40</strain>
    </source>
</reference>
<dbReference type="SUPFAM" id="SSF46785">
    <property type="entry name" value="Winged helix' DNA-binding domain"/>
    <property type="match status" value="1"/>
</dbReference>
<dbReference type="AlphaFoldDB" id="A0A926HSD3"/>
<sequence length="263" mass="28884">MKANSEHPLFAEERREQILRLLHENMKIMVPELCELFGVSPATIRGDLRDLEAEGKLRRTHGGAIPVSKIGFEPDSNMKEIEHIEEKQRIAACACSMIEDGDTIALDTGTTTMELAKLLPEKKNLTIVTNDIQIAAFLETNAASNVILIGGMLRRGFHCTTGSMAVKELSALNVDKAFLASNAFTVKNGFTTPTFEQAEVKRVMLSISSLNIVLLDSSKLGRITFLKFADVSDVDRIVTDNGVSRKMLAAIREANESATVYTV</sequence>
<keyword evidence="2" id="KW-0804">Transcription</keyword>
<evidence type="ECO:0000313" key="5">
    <source>
        <dbReference type="Proteomes" id="UP000651482"/>
    </source>
</evidence>
<dbReference type="InterPro" id="IPR036388">
    <property type="entry name" value="WH-like_DNA-bd_sf"/>
</dbReference>
<dbReference type="Pfam" id="PF08220">
    <property type="entry name" value="HTH_DeoR"/>
    <property type="match status" value="1"/>
</dbReference>
<accession>A0A926HSD3</accession>
<dbReference type="InterPro" id="IPR037171">
    <property type="entry name" value="NagB/RpiA_transferase-like"/>
</dbReference>
<keyword evidence="1" id="KW-0805">Transcription regulation</keyword>
<dbReference type="SMART" id="SM00420">
    <property type="entry name" value="HTH_DEOR"/>
    <property type="match status" value="1"/>
</dbReference>
<evidence type="ECO:0000259" key="3">
    <source>
        <dbReference type="PROSITE" id="PS51000"/>
    </source>
</evidence>
<dbReference type="PANTHER" id="PTHR30363">
    <property type="entry name" value="HTH-TYPE TRANSCRIPTIONAL REGULATOR SRLR-RELATED"/>
    <property type="match status" value="1"/>
</dbReference>
<dbReference type="GO" id="GO:0003700">
    <property type="term" value="F:DNA-binding transcription factor activity"/>
    <property type="evidence" value="ECO:0007669"/>
    <property type="project" value="InterPro"/>
</dbReference>
<protein>
    <submittedName>
        <fullName evidence="4">DeoR/GlpR transcriptional regulator</fullName>
    </submittedName>
</protein>
<dbReference type="Proteomes" id="UP000651482">
    <property type="component" value="Unassembled WGS sequence"/>
</dbReference>
<gene>
    <name evidence="4" type="ORF">IAG03_06815</name>
</gene>
<name>A0A926HSD3_9FIRM</name>
<evidence type="ECO:0000256" key="1">
    <source>
        <dbReference type="ARBA" id="ARBA00023015"/>
    </source>
</evidence>
<proteinExistence type="predicted"/>
<comment type="caution">
    <text evidence="4">The sequence shown here is derived from an EMBL/GenBank/DDBJ whole genome shotgun (WGS) entry which is preliminary data.</text>
</comment>
<dbReference type="InterPro" id="IPR001034">
    <property type="entry name" value="DeoR_HTH"/>
</dbReference>
<dbReference type="InterPro" id="IPR014036">
    <property type="entry name" value="DeoR-like_C"/>
</dbReference>
<dbReference type="EMBL" id="JACRSN010000008">
    <property type="protein sequence ID" value="MBC8533720.1"/>
    <property type="molecule type" value="Genomic_DNA"/>
</dbReference>
<keyword evidence="5" id="KW-1185">Reference proteome</keyword>
<dbReference type="InterPro" id="IPR050313">
    <property type="entry name" value="Carb_Metab_HTH_regulators"/>
</dbReference>
<dbReference type="PRINTS" id="PR00037">
    <property type="entry name" value="HTHLACR"/>
</dbReference>
<dbReference type="SUPFAM" id="SSF100950">
    <property type="entry name" value="NagB/RpiA/CoA transferase-like"/>
    <property type="match status" value="1"/>
</dbReference>
<dbReference type="Gene3D" id="1.10.10.10">
    <property type="entry name" value="Winged helix-like DNA-binding domain superfamily/Winged helix DNA-binding domain"/>
    <property type="match status" value="1"/>
</dbReference>
<dbReference type="Pfam" id="PF00455">
    <property type="entry name" value="DeoRC"/>
    <property type="match status" value="1"/>
</dbReference>
<dbReference type="Gene3D" id="3.40.50.1360">
    <property type="match status" value="1"/>
</dbReference>
<dbReference type="InterPro" id="IPR036390">
    <property type="entry name" value="WH_DNA-bd_sf"/>
</dbReference>
<evidence type="ECO:0000256" key="2">
    <source>
        <dbReference type="ARBA" id="ARBA00023163"/>
    </source>
</evidence>
<evidence type="ECO:0000313" key="4">
    <source>
        <dbReference type="EMBL" id="MBC8533720.1"/>
    </source>
</evidence>
<dbReference type="PROSITE" id="PS51000">
    <property type="entry name" value="HTH_DEOR_2"/>
    <property type="match status" value="1"/>
</dbReference>
<dbReference type="SMART" id="SM01134">
    <property type="entry name" value="DeoRC"/>
    <property type="match status" value="1"/>
</dbReference>
<dbReference type="PANTHER" id="PTHR30363:SF44">
    <property type="entry name" value="AGA OPERON TRANSCRIPTIONAL REPRESSOR-RELATED"/>
    <property type="match status" value="1"/>
</dbReference>